<dbReference type="Proteomes" id="UP000032142">
    <property type="component" value="Unassembled WGS sequence"/>
</dbReference>
<comment type="caution">
    <text evidence="1">The sequence shown here is derived from an EMBL/GenBank/DDBJ whole genome shotgun (WGS) entry which is preliminary data.</text>
</comment>
<dbReference type="EMBL" id="JRRC01480989">
    <property type="protein sequence ID" value="KHG07738.1"/>
    <property type="molecule type" value="Genomic_DNA"/>
</dbReference>
<keyword evidence="2" id="KW-1185">Reference proteome</keyword>
<gene>
    <name evidence="1" type="ORF">F383_33899</name>
</gene>
<sequence>MPFSRALSKNVDTVFFCLSTSGTPSFNNHSLQFRIS</sequence>
<protein>
    <submittedName>
        <fullName evidence="1">Uncharacterized protein</fullName>
    </submittedName>
</protein>
<organism evidence="1 2">
    <name type="scientific">Gossypium arboreum</name>
    <name type="common">Tree cotton</name>
    <name type="synonym">Gossypium nanking</name>
    <dbReference type="NCBI Taxonomy" id="29729"/>
    <lineage>
        <taxon>Eukaryota</taxon>
        <taxon>Viridiplantae</taxon>
        <taxon>Streptophyta</taxon>
        <taxon>Embryophyta</taxon>
        <taxon>Tracheophyta</taxon>
        <taxon>Spermatophyta</taxon>
        <taxon>Magnoliopsida</taxon>
        <taxon>eudicotyledons</taxon>
        <taxon>Gunneridae</taxon>
        <taxon>Pentapetalae</taxon>
        <taxon>rosids</taxon>
        <taxon>malvids</taxon>
        <taxon>Malvales</taxon>
        <taxon>Malvaceae</taxon>
        <taxon>Malvoideae</taxon>
        <taxon>Gossypium</taxon>
    </lineage>
</organism>
<dbReference type="AlphaFoldDB" id="A0A0B0N050"/>
<evidence type="ECO:0000313" key="1">
    <source>
        <dbReference type="EMBL" id="KHG07738.1"/>
    </source>
</evidence>
<reference evidence="2" key="1">
    <citation type="submission" date="2014-09" db="EMBL/GenBank/DDBJ databases">
        <authorList>
            <person name="Mudge J."/>
            <person name="Ramaraj T."/>
            <person name="Lindquist I.E."/>
            <person name="Bharti A.K."/>
            <person name="Sundararajan A."/>
            <person name="Cameron C.T."/>
            <person name="Woodward J.E."/>
            <person name="May G.D."/>
            <person name="Brubaker C."/>
            <person name="Broadhvest J."/>
            <person name="Wilkins T.A."/>
        </authorList>
    </citation>
    <scope>NUCLEOTIDE SEQUENCE</scope>
    <source>
        <strain evidence="2">cv. AKA8401</strain>
    </source>
</reference>
<proteinExistence type="predicted"/>
<evidence type="ECO:0000313" key="2">
    <source>
        <dbReference type="Proteomes" id="UP000032142"/>
    </source>
</evidence>
<name>A0A0B0N050_GOSAR</name>
<accession>A0A0B0N050</accession>